<name>A0A8S4D841_PLUXY</name>
<dbReference type="EMBL" id="CAJHNJ030000003">
    <property type="protein sequence ID" value="CAG9093910.1"/>
    <property type="molecule type" value="Genomic_DNA"/>
</dbReference>
<comment type="caution">
    <text evidence="2">The sequence shown here is derived from an EMBL/GenBank/DDBJ whole genome shotgun (WGS) entry which is preliminary data.</text>
</comment>
<accession>A0A8S4D841</accession>
<feature type="compositionally biased region" description="Polar residues" evidence="1">
    <location>
        <begin position="213"/>
        <end position="224"/>
    </location>
</feature>
<proteinExistence type="predicted"/>
<gene>
    <name evidence="2" type="ORF">PLXY2_LOCUS1234</name>
</gene>
<sequence length="318" mass="35500">MNIEKYCINPFSSQFRLHFPCGFYKHTTLRESNRMLVQSLFLLSLGALARGAAPRSPRAHKLMPSITSSFVNLGKIDVVVHVNKQPADSYQSSSLFKPQRNMLEEEPCPCTSALKSIQGLPNPSKLLNQIFGNKKELTSCCDSSEHIHEETIIYDIGPQQQLPSFIPKSIMPFTPNIKPDAKEIPIILPFEFVFPNSLQKFKPLPVMPEEKPTMTTRPTSSLQGKKSPVKFVGGYNNNNDSILEQFKKLKFRQSLPVFHKNTVKKDLNLQKVGDEVNAVLRTEATSDVKSEVQTTVAATTVAPTEVPAVGLNTVKTFI</sequence>
<evidence type="ECO:0000313" key="3">
    <source>
        <dbReference type="Proteomes" id="UP000653454"/>
    </source>
</evidence>
<evidence type="ECO:0000313" key="2">
    <source>
        <dbReference type="EMBL" id="CAG9093910.1"/>
    </source>
</evidence>
<keyword evidence="3" id="KW-1185">Reference proteome</keyword>
<evidence type="ECO:0000256" key="1">
    <source>
        <dbReference type="SAM" id="MobiDB-lite"/>
    </source>
</evidence>
<protein>
    <submittedName>
        <fullName evidence="2">(diamondback moth) hypothetical protein</fullName>
    </submittedName>
</protein>
<dbReference type="AlphaFoldDB" id="A0A8S4D841"/>
<dbReference type="Proteomes" id="UP000653454">
    <property type="component" value="Unassembled WGS sequence"/>
</dbReference>
<feature type="region of interest" description="Disordered" evidence="1">
    <location>
        <begin position="208"/>
        <end position="228"/>
    </location>
</feature>
<reference evidence="2" key="1">
    <citation type="submission" date="2020-11" db="EMBL/GenBank/DDBJ databases">
        <authorList>
            <person name="Whiteford S."/>
        </authorList>
    </citation>
    <scope>NUCLEOTIDE SEQUENCE</scope>
</reference>
<organism evidence="2 3">
    <name type="scientific">Plutella xylostella</name>
    <name type="common">Diamondback moth</name>
    <name type="synonym">Plutella maculipennis</name>
    <dbReference type="NCBI Taxonomy" id="51655"/>
    <lineage>
        <taxon>Eukaryota</taxon>
        <taxon>Metazoa</taxon>
        <taxon>Ecdysozoa</taxon>
        <taxon>Arthropoda</taxon>
        <taxon>Hexapoda</taxon>
        <taxon>Insecta</taxon>
        <taxon>Pterygota</taxon>
        <taxon>Neoptera</taxon>
        <taxon>Endopterygota</taxon>
        <taxon>Lepidoptera</taxon>
        <taxon>Glossata</taxon>
        <taxon>Ditrysia</taxon>
        <taxon>Yponomeutoidea</taxon>
        <taxon>Plutellidae</taxon>
        <taxon>Plutella</taxon>
    </lineage>
</organism>